<feature type="domain" description="DUF2059" evidence="2">
    <location>
        <begin position="80"/>
        <end position="135"/>
    </location>
</feature>
<evidence type="ECO:0000259" key="2">
    <source>
        <dbReference type="Pfam" id="PF09832"/>
    </source>
</evidence>
<dbReference type="STRING" id="1348114.OM33_17325"/>
<feature type="signal peptide" evidence="1">
    <location>
        <begin position="1"/>
        <end position="19"/>
    </location>
</feature>
<dbReference type="InterPro" id="IPR018637">
    <property type="entry name" value="DUF2059"/>
</dbReference>
<dbReference type="Pfam" id="PF09832">
    <property type="entry name" value="DUF2059"/>
    <property type="match status" value="1"/>
</dbReference>
<dbReference type="AlphaFoldDB" id="A0A0A7ENY8"/>
<dbReference type="Proteomes" id="UP000030341">
    <property type="component" value="Chromosome 2"/>
</dbReference>
<sequence>MKQLILPLMLLASSPVTMAQEAPIDEMFRVMSMDKQLTGGFEAMLPIVDQITMQNKLDENAKEELKSIFRSWFEQDLEHEKMLNDLKALYMQIFSNSEIREITQFYQSPVGKKFLDNSAFLMQKGAQIGMQEAQSKQFLLMERVKPFLDRHKTDN</sequence>
<evidence type="ECO:0000313" key="3">
    <source>
        <dbReference type="EMBL" id="AIY67667.1"/>
    </source>
</evidence>
<dbReference type="EMBL" id="CP009889">
    <property type="protein sequence ID" value="AIY67667.1"/>
    <property type="molecule type" value="Genomic_DNA"/>
</dbReference>
<reference evidence="3 4" key="1">
    <citation type="submission" date="2014-11" db="EMBL/GenBank/DDBJ databases">
        <title>Complete Genome Sequence of Pseudoalteromonas sp. Strain OCN003 Isolated from Kaneohe Bay, Oahu, Hawaii.</title>
        <authorList>
            <person name="Beurmann S."/>
            <person name="Videau P."/>
            <person name="Ushijima B."/>
            <person name="Smith A.M."/>
            <person name="Aeby G.S."/>
            <person name="Callahan S.M."/>
            <person name="Belcaid M."/>
        </authorList>
    </citation>
    <scope>NUCLEOTIDE SEQUENCE [LARGE SCALE GENOMIC DNA]</scope>
    <source>
        <strain evidence="3 4">OCN003</strain>
    </source>
</reference>
<proteinExistence type="predicted"/>
<organism evidence="3 4">
    <name type="scientific">Pseudoalteromonas piratica</name>
    <dbReference type="NCBI Taxonomy" id="1348114"/>
    <lineage>
        <taxon>Bacteria</taxon>
        <taxon>Pseudomonadati</taxon>
        <taxon>Pseudomonadota</taxon>
        <taxon>Gammaproteobacteria</taxon>
        <taxon>Alteromonadales</taxon>
        <taxon>Pseudoalteromonadaceae</taxon>
        <taxon>Pseudoalteromonas</taxon>
    </lineage>
</organism>
<gene>
    <name evidence="3" type="ORF">OM33_17325</name>
</gene>
<dbReference type="KEGG" id="pseo:OM33_17325"/>
<evidence type="ECO:0000256" key="1">
    <source>
        <dbReference type="SAM" id="SignalP"/>
    </source>
</evidence>
<accession>A0A0A7ENY8</accession>
<evidence type="ECO:0000313" key="4">
    <source>
        <dbReference type="Proteomes" id="UP000030341"/>
    </source>
</evidence>
<feature type="chain" id="PRO_5002038255" description="DUF2059 domain-containing protein" evidence="1">
    <location>
        <begin position="20"/>
        <end position="155"/>
    </location>
</feature>
<dbReference type="HOGENOM" id="CLU_1659997_0_0_6"/>
<dbReference type="eggNOG" id="COG3184">
    <property type="taxonomic scope" value="Bacteria"/>
</dbReference>
<name>A0A0A7ENY8_9GAMM</name>
<dbReference type="OrthoDB" id="191313at2"/>
<keyword evidence="4" id="KW-1185">Reference proteome</keyword>
<keyword evidence="1" id="KW-0732">Signal</keyword>
<protein>
    <recommendedName>
        <fullName evidence="2">DUF2059 domain-containing protein</fullName>
    </recommendedName>
</protein>